<dbReference type="GO" id="GO:0016020">
    <property type="term" value="C:membrane"/>
    <property type="evidence" value="ECO:0007669"/>
    <property type="project" value="InterPro"/>
</dbReference>
<dbReference type="PANTHER" id="PTHR37316:SF1">
    <property type="entry name" value="TEICHOIC ACID GLYCEROL-PHOSPHATE PRIMASE"/>
    <property type="match status" value="1"/>
</dbReference>
<accession>A0A380FK84</accession>
<dbReference type="InterPro" id="IPR007554">
    <property type="entry name" value="Glycerophosphate_synth"/>
</dbReference>
<evidence type="ECO:0000313" key="2">
    <source>
        <dbReference type="Proteomes" id="UP000255277"/>
    </source>
</evidence>
<dbReference type="InterPro" id="IPR043148">
    <property type="entry name" value="TagF_C"/>
</dbReference>
<evidence type="ECO:0000313" key="1">
    <source>
        <dbReference type="EMBL" id="SUM33873.1"/>
    </source>
</evidence>
<dbReference type="PANTHER" id="PTHR37316">
    <property type="entry name" value="TEICHOIC ACID GLYCEROL-PHOSPHATE PRIMASE"/>
    <property type="match status" value="1"/>
</dbReference>
<dbReference type="AlphaFoldDB" id="A0A380FK84"/>
<organism evidence="1 2">
    <name type="scientific">Staphylococcus gallinarum</name>
    <dbReference type="NCBI Taxonomy" id="1293"/>
    <lineage>
        <taxon>Bacteria</taxon>
        <taxon>Bacillati</taxon>
        <taxon>Bacillota</taxon>
        <taxon>Bacilli</taxon>
        <taxon>Bacillales</taxon>
        <taxon>Staphylococcaceae</taxon>
        <taxon>Staphylococcus</taxon>
    </lineage>
</organism>
<dbReference type="Gene3D" id="3.40.50.12580">
    <property type="match status" value="1"/>
</dbReference>
<proteinExistence type="predicted"/>
<dbReference type="Proteomes" id="UP000255277">
    <property type="component" value="Unassembled WGS sequence"/>
</dbReference>
<dbReference type="Pfam" id="PF04464">
    <property type="entry name" value="Glyphos_transf"/>
    <property type="match status" value="1"/>
</dbReference>
<sequence>MGERTVQSLLIEHDLLITDYSSVSFDFTYMNKPVIFYHFDVKRFFRKGILRPIHETFLGDIVNDEKSLVTLIKIIC</sequence>
<gene>
    <name evidence="1" type="ORF">NCTC12195_03350</name>
</gene>
<protein>
    <submittedName>
        <fullName evidence="1">Galactosamine-containing minor teichoic acid biosynthesis protein</fullName>
    </submittedName>
</protein>
<dbReference type="EMBL" id="UHDK01000001">
    <property type="protein sequence ID" value="SUM33873.1"/>
    <property type="molecule type" value="Genomic_DNA"/>
</dbReference>
<name>A0A380FK84_STAGA</name>
<reference evidence="1 2" key="1">
    <citation type="submission" date="2018-06" db="EMBL/GenBank/DDBJ databases">
        <authorList>
            <consortium name="Pathogen Informatics"/>
            <person name="Doyle S."/>
        </authorList>
    </citation>
    <scope>NUCLEOTIDE SEQUENCE [LARGE SCALE GENOMIC DNA]</scope>
    <source>
        <strain evidence="1 2">NCTC12195</strain>
    </source>
</reference>
<dbReference type="GO" id="GO:0047355">
    <property type="term" value="F:CDP-glycerol glycerophosphotransferase activity"/>
    <property type="evidence" value="ECO:0007669"/>
    <property type="project" value="InterPro"/>
</dbReference>
<dbReference type="InterPro" id="IPR051612">
    <property type="entry name" value="Teichoic_Acid_Biosynth"/>
</dbReference>